<evidence type="ECO:0000313" key="2">
    <source>
        <dbReference type="Proteomes" id="UP001165960"/>
    </source>
</evidence>
<dbReference type="Proteomes" id="UP001165960">
    <property type="component" value="Unassembled WGS sequence"/>
</dbReference>
<comment type="caution">
    <text evidence="1">The sequence shown here is derived from an EMBL/GenBank/DDBJ whole genome shotgun (WGS) entry which is preliminary data.</text>
</comment>
<gene>
    <name evidence="1" type="ORF">DSO57_1035514</name>
</gene>
<protein>
    <submittedName>
        <fullName evidence="1">Uncharacterized protein</fullName>
    </submittedName>
</protein>
<name>A0ACC2SP60_9FUNG</name>
<reference evidence="1" key="1">
    <citation type="submission" date="2022-04" db="EMBL/GenBank/DDBJ databases">
        <title>Genome of the entomopathogenic fungus Entomophthora muscae.</title>
        <authorList>
            <person name="Elya C."/>
            <person name="Lovett B.R."/>
            <person name="Lee E."/>
            <person name="Macias A.M."/>
            <person name="Hajek A.E."/>
            <person name="De Bivort B.L."/>
            <person name="Kasson M.T."/>
            <person name="De Fine Licht H.H."/>
            <person name="Stajich J.E."/>
        </authorList>
    </citation>
    <scope>NUCLEOTIDE SEQUENCE</scope>
    <source>
        <strain evidence="1">Berkeley</strain>
    </source>
</reference>
<organism evidence="1 2">
    <name type="scientific">Entomophthora muscae</name>
    <dbReference type="NCBI Taxonomy" id="34485"/>
    <lineage>
        <taxon>Eukaryota</taxon>
        <taxon>Fungi</taxon>
        <taxon>Fungi incertae sedis</taxon>
        <taxon>Zoopagomycota</taxon>
        <taxon>Entomophthoromycotina</taxon>
        <taxon>Entomophthoromycetes</taxon>
        <taxon>Entomophthorales</taxon>
        <taxon>Entomophthoraceae</taxon>
        <taxon>Entomophthora</taxon>
    </lineage>
</organism>
<sequence length="82" mass="9003">MYKSQPKNKKLKVSREPKPGIQQATGPASVSSLKAEAKHSTKKAEVAVPISVPKKAKLICPRQVHHQALGEVPFQVHHFCDP</sequence>
<dbReference type="EMBL" id="QTSX02004576">
    <property type="protein sequence ID" value="KAJ9063951.1"/>
    <property type="molecule type" value="Genomic_DNA"/>
</dbReference>
<proteinExistence type="predicted"/>
<accession>A0ACC2SP60</accession>
<evidence type="ECO:0000313" key="1">
    <source>
        <dbReference type="EMBL" id="KAJ9063951.1"/>
    </source>
</evidence>
<keyword evidence="2" id="KW-1185">Reference proteome</keyword>